<dbReference type="InterPro" id="IPR003690">
    <property type="entry name" value="MTERF"/>
</dbReference>
<dbReference type="PANTHER" id="PTHR13068:SF112">
    <property type="entry name" value="TRANSCRIPTION TERMINATION FACTOR 3, MITOCHONDRIAL"/>
    <property type="match status" value="1"/>
</dbReference>
<dbReference type="Pfam" id="PF02536">
    <property type="entry name" value="mTERF"/>
    <property type="match status" value="1"/>
</dbReference>
<proteinExistence type="inferred from homology"/>
<dbReference type="Proteomes" id="UP000298663">
    <property type="component" value="Unassembled WGS sequence"/>
</dbReference>
<name>A0A4U5MSW8_STECR</name>
<dbReference type="AlphaFoldDB" id="A0A4U5MSW8"/>
<dbReference type="Gene3D" id="1.25.70.10">
    <property type="entry name" value="Transcription termination factor 3, mitochondrial"/>
    <property type="match status" value="1"/>
</dbReference>
<protein>
    <submittedName>
        <fullName evidence="4">Uncharacterized protein</fullName>
    </submittedName>
</protein>
<reference evidence="4 5" key="1">
    <citation type="journal article" date="2015" name="Genome Biol.">
        <title>Comparative genomics of Steinernema reveals deeply conserved gene regulatory networks.</title>
        <authorList>
            <person name="Dillman A.R."/>
            <person name="Macchietto M."/>
            <person name="Porter C.F."/>
            <person name="Rogers A."/>
            <person name="Williams B."/>
            <person name="Antoshechkin I."/>
            <person name="Lee M.M."/>
            <person name="Goodwin Z."/>
            <person name="Lu X."/>
            <person name="Lewis E.E."/>
            <person name="Goodrich-Blair H."/>
            <person name="Stock S.P."/>
            <person name="Adams B.J."/>
            <person name="Sternberg P.W."/>
            <person name="Mortazavi A."/>
        </authorList>
    </citation>
    <scope>NUCLEOTIDE SEQUENCE [LARGE SCALE GENOMIC DNA]</scope>
    <source>
        <strain evidence="4 5">ALL</strain>
    </source>
</reference>
<dbReference type="GO" id="GO:0006390">
    <property type="term" value="P:mitochondrial transcription"/>
    <property type="evidence" value="ECO:0007669"/>
    <property type="project" value="TreeGrafter"/>
</dbReference>
<feature type="compositionally biased region" description="Pro residues" evidence="3">
    <location>
        <begin position="67"/>
        <end position="78"/>
    </location>
</feature>
<evidence type="ECO:0000256" key="2">
    <source>
        <dbReference type="ARBA" id="ARBA00022946"/>
    </source>
</evidence>
<dbReference type="EMBL" id="AZBU02000006">
    <property type="protein sequence ID" value="TKR72836.1"/>
    <property type="molecule type" value="Genomic_DNA"/>
</dbReference>
<dbReference type="GO" id="GO:0005739">
    <property type="term" value="C:mitochondrion"/>
    <property type="evidence" value="ECO:0007669"/>
    <property type="project" value="TreeGrafter"/>
</dbReference>
<gene>
    <name evidence="4" type="ORF">L596_020230</name>
</gene>
<comment type="similarity">
    <text evidence="1">Belongs to the mTERF family.</text>
</comment>
<feature type="region of interest" description="Disordered" evidence="3">
    <location>
        <begin position="57"/>
        <end position="78"/>
    </location>
</feature>
<evidence type="ECO:0000313" key="4">
    <source>
        <dbReference type="EMBL" id="TKR72836.1"/>
    </source>
</evidence>
<dbReference type="SMART" id="SM00733">
    <property type="entry name" value="Mterf"/>
    <property type="match status" value="4"/>
</dbReference>
<dbReference type="OrthoDB" id="637682at2759"/>
<dbReference type="GO" id="GO:0003676">
    <property type="term" value="F:nucleic acid binding"/>
    <property type="evidence" value="ECO:0007669"/>
    <property type="project" value="InterPro"/>
</dbReference>
<dbReference type="PANTHER" id="PTHR13068">
    <property type="entry name" value="CGI-12 PROTEIN-RELATED"/>
    <property type="match status" value="1"/>
</dbReference>
<comment type="caution">
    <text evidence="4">The sequence shown here is derived from an EMBL/GenBank/DDBJ whole genome shotgun (WGS) entry which is preliminary data.</text>
</comment>
<accession>A0A4U5MSW8</accession>
<keyword evidence="2" id="KW-0809">Transit peptide</keyword>
<dbReference type="STRING" id="34508.A0A4U5MSW8"/>
<evidence type="ECO:0000256" key="3">
    <source>
        <dbReference type="SAM" id="MobiDB-lite"/>
    </source>
</evidence>
<keyword evidence="5" id="KW-1185">Reference proteome</keyword>
<dbReference type="GO" id="GO:0061668">
    <property type="term" value="P:mitochondrial ribosome assembly"/>
    <property type="evidence" value="ECO:0007669"/>
    <property type="project" value="TreeGrafter"/>
</dbReference>
<reference evidence="4 5" key="2">
    <citation type="journal article" date="2019" name="G3 (Bethesda)">
        <title>Hybrid Assembly of the Genome of the Entomopathogenic Nematode Steinernema carpocapsae Identifies the X-Chromosome.</title>
        <authorList>
            <person name="Serra L."/>
            <person name="Macchietto M."/>
            <person name="Macias-Munoz A."/>
            <person name="McGill C.J."/>
            <person name="Rodriguez I.M."/>
            <person name="Rodriguez B."/>
            <person name="Murad R."/>
            <person name="Mortazavi A."/>
        </authorList>
    </citation>
    <scope>NUCLEOTIDE SEQUENCE [LARGE SCALE GENOMIC DNA]</scope>
    <source>
        <strain evidence="4 5">ALL</strain>
    </source>
</reference>
<organism evidence="4 5">
    <name type="scientific">Steinernema carpocapsae</name>
    <name type="common">Entomopathogenic nematode</name>
    <dbReference type="NCBI Taxonomy" id="34508"/>
    <lineage>
        <taxon>Eukaryota</taxon>
        <taxon>Metazoa</taxon>
        <taxon>Ecdysozoa</taxon>
        <taxon>Nematoda</taxon>
        <taxon>Chromadorea</taxon>
        <taxon>Rhabditida</taxon>
        <taxon>Tylenchina</taxon>
        <taxon>Panagrolaimomorpha</taxon>
        <taxon>Strongyloidoidea</taxon>
        <taxon>Steinernematidae</taxon>
        <taxon>Steinernema</taxon>
    </lineage>
</organism>
<dbReference type="InterPro" id="IPR038538">
    <property type="entry name" value="MTERF_sf"/>
</dbReference>
<evidence type="ECO:0000256" key="1">
    <source>
        <dbReference type="ARBA" id="ARBA00007692"/>
    </source>
</evidence>
<evidence type="ECO:0000313" key="5">
    <source>
        <dbReference type="Proteomes" id="UP000298663"/>
    </source>
</evidence>
<sequence>MLSRDVADLVNEIASTGLVRDKTLKTDLSEMDSEDSDVAVRPVNRFRKIVYSEGELHNSDLSQPASPENPHPFDPSVHPLPPTHARSLAAYVNYLPTLQNLVDLGVNLLEIDTTTVLGRHLVRMDWDKDVMPKLQWLRNEVGVKPQEMGAYLTRNPFFLIQDVHDLQTRVNYLQTKLFNKKQITKICTENRYWLNTDVKLTDSRLGWLQNQFELQGKEVRALIIKEPRVIQFGIGPLQRVTMMVNKEWGFSNYQMKLMLMRDPRIWMTDNENLSKSYNYLVNDMKITHAQLLKCPLALRVLRTTHRVRHAFLQRLKRDQFVESVPDYIPLSLFVHESDKVFAEKAGRCELQVYNEFLKRF</sequence>